<dbReference type="AlphaFoldDB" id="I3SBD6"/>
<reference evidence="1" key="1">
    <citation type="submission" date="2012-05" db="EMBL/GenBank/DDBJ databases">
        <authorList>
            <person name="Krishnakumar V."/>
            <person name="Cheung F."/>
            <person name="Xiao Y."/>
            <person name="Chan A."/>
            <person name="Moskal W.A."/>
            <person name="Town C.D."/>
        </authorList>
    </citation>
    <scope>NUCLEOTIDE SEQUENCE</scope>
</reference>
<sequence length="65" mass="7412">MGLSENSSGMKMVSNLIGHHHLMIKKILFLLKLKPDLWLSFMAILSTKALKTSLQNRDMHTACTW</sequence>
<proteinExistence type="evidence at transcript level"/>
<protein>
    <submittedName>
        <fullName evidence="1">Uncharacterized protein</fullName>
    </submittedName>
</protein>
<name>I3SBD6_MEDTR</name>
<organism evidence="1">
    <name type="scientific">Medicago truncatula</name>
    <name type="common">Barrel medic</name>
    <name type="synonym">Medicago tribuloides</name>
    <dbReference type="NCBI Taxonomy" id="3880"/>
    <lineage>
        <taxon>Eukaryota</taxon>
        <taxon>Viridiplantae</taxon>
        <taxon>Streptophyta</taxon>
        <taxon>Embryophyta</taxon>
        <taxon>Tracheophyta</taxon>
        <taxon>Spermatophyta</taxon>
        <taxon>Magnoliopsida</taxon>
        <taxon>eudicotyledons</taxon>
        <taxon>Gunneridae</taxon>
        <taxon>Pentapetalae</taxon>
        <taxon>rosids</taxon>
        <taxon>fabids</taxon>
        <taxon>Fabales</taxon>
        <taxon>Fabaceae</taxon>
        <taxon>Papilionoideae</taxon>
        <taxon>50 kb inversion clade</taxon>
        <taxon>NPAAA clade</taxon>
        <taxon>Hologalegina</taxon>
        <taxon>IRL clade</taxon>
        <taxon>Trifolieae</taxon>
        <taxon>Medicago</taxon>
    </lineage>
</organism>
<accession>I3SBD6</accession>
<evidence type="ECO:0000313" key="1">
    <source>
        <dbReference type="EMBL" id="AFK37578.1"/>
    </source>
</evidence>
<dbReference type="EMBL" id="BT137783">
    <property type="protein sequence ID" value="AFK37578.1"/>
    <property type="molecule type" value="mRNA"/>
</dbReference>